<dbReference type="Proteomes" id="UP000256541">
    <property type="component" value="Unassembled WGS sequence"/>
</dbReference>
<organism evidence="1 2">
    <name type="scientific">Subtercola boreus</name>
    <dbReference type="NCBI Taxonomy" id="120213"/>
    <lineage>
        <taxon>Bacteria</taxon>
        <taxon>Bacillati</taxon>
        <taxon>Actinomycetota</taxon>
        <taxon>Actinomycetes</taxon>
        <taxon>Micrococcales</taxon>
        <taxon>Microbacteriaceae</taxon>
        <taxon>Subtercola</taxon>
    </lineage>
</organism>
<protein>
    <recommendedName>
        <fullName evidence="3">Ester cyclase</fullName>
    </recommendedName>
</protein>
<proteinExistence type="predicted"/>
<dbReference type="Gene3D" id="3.10.450.50">
    <property type="match status" value="1"/>
</dbReference>
<dbReference type="InterPro" id="IPR032710">
    <property type="entry name" value="NTF2-like_dom_sf"/>
</dbReference>
<gene>
    <name evidence="1" type="ORF">B7R22_13960</name>
</gene>
<dbReference type="Pfam" id="PF07366">
    <property type="entry name" value="SnoaL"/>
    <property type="match status" value="1"/>
</dbReference>
<sequence length="143" mass="15279">MNAEDTNVAVVRRFLDEIVNGGKTELLGDLWADDMTWNGGSMGTLHGIDEFKAFNAANSGGAWENMHLAVEEIIAQGDKVVVRFTNSGKNVGAFMGSPATGKTATWLGIAIYTVVDGKITEGWFGEDILGMFLQLGVVTLPTP</sequence>
<accession>A0A3E0VTN6</accession>
<dbReference type="InterPro" id="IPR009959">
    <property type="entry name" value="Cyclase_SnoaL-like"/>
</dbReference>
<dbReference type="EMBL" id="NBXB01000037">
    <property type="protein sequence ID" value="RFA13101.1"/>
    <property type="molecule type" value="Genomic_DNA"/>
</dbReference>
<reference evidence="1 2" key="1">
    <citation type="submission" date="2017-04" db="EMBL/GenBank/DDBJ databases">
        <title>Comparative genome analysis of Subtercola boreus.</title>
        <authorList>
            <person name="Cho Y.-J."/>
            <person name="Cho A."/>
            <person name="Kim O.-S."/>
            <person name="Lee J.-I."/>
        </authorList>
    </citation>
    <scope>NUCLEOTIDE SEQUENCE [LARGE SCALE GENOMIC DNA]</scope>
    <source>
        <strain evidence="1 2">P27479</strain>
    </source>
</reference>
<evidence type="ECO:0000313" key="1">
    <source>
        <dbReference type="EMBL" id="RFA13101.1"/>
    </source>
</evidence>
<evidence type="ECO:0008006" key="3">
    <source>
        <dbReference type="Google" id="ProtNLM"/>
    </source>
</evidence>
<name>A0A3E0VTN6_9MICO</name>
<dbReference type="PANTHER" id="PTHR38436">
    <property type="entry name" value="POLYKETIDE CYCLASE SNOAL-LIKE DOMAIN"/>
    <property type="match status" value="1"/>
</dbReference>
<dbReference type="OrthoDB" id="9182871at2"/>
<dbReference type="SUPFAM" id="SSF54427">
    <property type="entry name" value="NTF2-like"/>
    <property type="match status" value="1"/>
</dbReference>
<dbReference type="PANTHER" id="PTHR38436:SF1">
    <property type="entry name" value="ESTER CYCLASE"/>
    <property type="match status" value="1"/>
</dbReference>
<dbReference type="AlphaFoldDB" id="A0A3E0VTN6"/>
<dbReference type="RefSeq" id="WP_116412338.1">
    <property type="nucleotide sequence ID" value="NZ_NBXB01000037.1"/>
</dbReference>
<evidence type="ECO:0000313" key="2">
    <source>
        <dbReference type="Proteomes" id="UP000256541"/>
    </source>
</evidence>
<comment type="caution">
    <text evidence="1">The sequence shown here is derived from an EMBL/GenBank/DDBJ whole genome shotgun (WGS) entry which is preliminary data.</text>
</comment>
<dbReference type="GO" id="GO:0030638">
    <property type="term" value="P:polyketide metabolic process"/>
    <property type="evidence" value="ECO:0007669"/>
    <property type="project" value="InterPro"/>
</dbReference>